<sequence length="97" mass="10771">MVNSLMLLAFEANGVIALRMMKLMRGGRIARREAELMVSEKVHAALEASASLIAGASGDEIVRQYRRYVAANAKRLGGLNSGRSRKRALRRTQSRRK</sequence>
<reference evidence="2 3" key="2">
    <citation type="journal article" date="2022" name="Int. J. Syst. Evol. Microbiol.">
        <title>Strains of Bradyrhizobium barranii sp. nov. associated with legumes native to Canada are symbionts of soybeans and belong to different subspecies (subsp. barranii subsp. nov. and subsp. apii subsp. nov.) and symbiovars (sv. glycinearum and sv. septentrionale).</title>
        <authorList>
            <person name="Bromfield E.S.P."/>
            <person name="Cloutier S."/>
            <person name="Wasai-Hara S."/>
            <person name="Minamisawa K."/>
        </authorList>
    </citation>
    <scope>NUCLEOTIDE SEQUENCE [LARGE SCALE GENOMIC DNA]</scope>
    <source>
        <strain evidence="2 3">144S4</strain>
    </source>
</reference>
<dbReference type="Proteomes" id="UP000664702">
    <property type="component" value="Chromosome"/>
</dbReference>
<name>A0A939MD03_9BRAD</name>
<accession>A0A939MD03</accession>
<organism evidence="1">
    <name type="scientific">Bradyrhizobium barranii subsp. barranii</name>
    <dbReference type="NCBI Taxonomy" id="2823807"/>
    <lineage>
        <taxon>Bacteria</taxon>
        <taxon>Pseudomonadati</taxon>
        <taxon>Pseudomonadota</taxon>
        <taxon>Alphaproteobacteria</taxon>
        <taxon>Hyphomicrobiales</taxon>
        <taxon>Nitrobacteraceae</taxon>
        <taxon>Bradyrhizobium</taxon>
        <taxon>Bradyrhizobium barranii</taxon>
    </lineage>
</organism>
<gene>
    <name evidence="2" type="ORF">J4G43_040870</name>
    <name evidence="1" type="ORF">J4G43_42710</name>
</gene>
<protein>
    <submittedName>
        <fullName evidence="1">Uncharacterized protein</fullName>
    </submittedName>
</protein>
<evidence type="ECO:0000313" key="2">
    <source>
        <dbReference type="EMBL" id="UEM10903.1"/>
    </source>
</evidence>
<reference evidence="1" key="1">
    <citation type="submission" date="2021-03" db="EMBL/GenBank/DDBJ databases">
        <title>Whole Genome Sequence of Bradyrhizobium sp. Strain 144S4.</title>
        <authorList>
            <person name="Bromfield E.S.P."/>
            <person name="Cloutier S."/>
        </authorList>
    </citation>
    <scope>NUCLEOTIDE SEQUENCE [LARGE SCALE GENOMIC DNA]</scope>
    <source>
        <strain evidence="1">144S4</strain>
    </source>
</reference>
<evidence type="ECO:0000313" key="1">
    <source>
        <dbReference type="EMBL" id="MBO1867359.1"/>
    </source>
</evidence>
<dbReference type="EMBL" id="CP086136">
    <property type="protein sequence ID" value="UEM10903.1"/>
    <property type="molecule type" value="Genomic_DNA"/>
</dbReference>
<proteinExistence type="predicted"/>
<dbReference type="AlphaFoldDB" id="A0A939MD03"/>
<dbReference type="KEGG" id="bban:J4G43_040870"/>
<dbReference type="RefSeq" id="WP_208088326.1">
    <property type="nucleotide sequence ID" value="NZ_CP086136.1"/>
</dbReference>
<evidence type="ECO:0000313" key="3">
    <source>
        <dbReference type="Proteomes" id="UP000664702"/>
    </source>
</evidence>
<dbReference type="EMBL" id="JAGEMI010000001">
    <property type="protein sequence ID" value="MBO1867359.1"/>
    <property type="molecule type" value="Genomic_DNA"/>
</dbReference>